<dbReference type="EMBL" id="JAYMYS010000004">
    <property type="protein sequence ID" value="KAK7395117.1"/>
    <property type="molecule type" value="Genomic_DNA"/>
</dbReference>
<sequence>MGYMDHSIEMRAPRPYGPVEEANAANPDRDPCPPIHLKFGLDWHEVRIVQAEVVATNSGIAPNEFGSGLVSQTVQFLASLGIGYFSSQYKEKDKDITEIKKEKESSEGVGVGAERPAEKVWVERGARWRTALQNHGGFFEDCSGIWDLNCNLIEMSEKNNNFDGLHEVPLFEGNDFAVVGRESSGYEIGTGEYSCAPHEEMRVIEKGL</sequence>
<dbReference type="Proteomes" id="UP001386955">
    <property type="component" value="Unassembled WGS sequence"/>
</dbReference>
<comment type="caution">
    <text evidence="1">The sequence shown here is derived from an EMBL/GenBank/DDBJ whole genome shotgun (WGS) entry which is preliminary data.</text>
</comment>
<reference evidence="1 2" key="1">
    <citation type="submission" date="2024-01" db="EMBL/GenBank/DDBJ databases">
        <title>The genomes of 5 underutilized Papilionoideae crops provide insights into root nodulation and disease resistanc.</title>
        <authorList>
            <person name="Jiang F."/>
        </authorList>
    </citation>
    <scope>NUCLEOTIDE SEQUENCE [LARGE SCALE GENOMIC DNA]</scope>
    <source>
        <strain evidence="1">DUOXIRENSHENG_FW03</strain>
        <tissue evidence="1">Leaves</tissue>
    </source>
</reference>
<evidence type="ECO:0000313" key="2">
    <source>
        <dbReference type="Proteomes" id="UP001386955"/>
    </source>
</evidence>
<gene>
    <name evidence="1" type="ORF">VNO78_15659</name>
</gene>
<accession>A0AAN9SKN1</accession>
<dbReference type="AlphaFoldDB" id="A0AAN9SKN1"/>
<organism evidence="1 2">
    <name type="scientific">Psophocarpus tetragonolobus</name>
    <name type="common">Winged bean</name>
    <name type="synonym">Dolichos tetragonolobus</name>
    <dbReference type="NCBI Taxonomy" id="3891"/>
    <lineage>
        <taxon>Eukaryota</taxon>
        <taxon>Viridiplantae</taxon>
        <taxon>Streptophyta</taxon>
        <taxon>Embryophyta</taxon>
        <taxon>Tracheophyta</taxon>
        <taxon>Spermatophyta</taxon>
        <taxon>Magnoliopsida</taxon>
        <taxon>eudicotyledons</taxon>
        <taxon>Gunneridae</taxon>
        <taxon>Pentapetalae</taxon>
        <taxon>rosids</taxon>
        <taxon>fabids</taxon>
        <taxon>Fabales</taxon>
        <taxon>Fabaceae</taxon>
        <taxon>Papilionoideae</taxon>
        <taxon>50 kb inversion clade</taxon>
        <taxon>NPAAA clade</taxon>
        <taxon>indigoferoid/millettioid clade</taxon>
        <taxon>Phaseoleae</taxon>
        <taxon>Psophocarpus</taxon>
    </lineage>
</organism>
<proteinExistence type="predicted"/>
<evidence type="ECO:0000313" key="1">
    <source>
        <dbReference type="EMBL" id="KAK7395117.1"/>
    </source>
</evidence>
<keyword evidence="2" id="KW-1185">Reference proteome</keyword>
<protein>
    <submittedName>
        <fullName evidence="1">Uncharacterized protein</fullName>
    </submittedName>
</protein>
<name>A0AAN9SKN1_PSOTE</name>